<accession>X1QJN0</accession>
<dbReference type="AlphaFoldDB" id="X1QJN0"/>
<dbReference type="Pfam" id="PF18742">
    <property type="entry name" value="DpnII-MboI"/>
    <property type="match status" value="1"/>
</dbReference>
<protein>
    <submittedName>
        <fullName evidence="1">Uncharacterized protein</fullName>
    </submittedName>
</protein>
<proteinExistence type="predicted"/>
<gene>
    <name evidence="1" type="ORF">S06H3_59683</name>
</gene>
<comment type="caution">
    <text evidence="1">The sequence shown here is derived from an EMBL/GenBank/DDBJ whole genome shotgun (WGS) entry which is preliminary data.</text>
</comment>
<sequence length="150" mass="17602">MALEALLPRDEHTTVTKDLLDIIRNAQYVITNATIYQHVPQNENDVHLRIEAILKCMFPDLKHKPSLSKQIKNFEPDTGIPSLETLVEYKFLSRKDDVGAIADQLLADTRGYTSKDWKRFLYVIYETNRFRSESDWNQLMRGFWCSNKHN</sequence>
<dbReference type="EMBL" id="BARV01038814">
    <property type="protein sequence ID" value="GAI51230.1"/>
    <property type="molecule type" value="Genomic_DNA"/>
</dbReference>
<feature type="non-terminal residue" evidence="1">
    <location>
        <position position="150"/>
    </location>
</feature>
<organism evidence="1">
    <name type="scientific">marine sediment metagenome</name>
    <dbReference type="NCBI Taxonomy" id="412755"/>
    <lineage>
        <taxon>unclassified sequences</taxon>
        <taxon>metagenomes</taxon>
        <taxon>ecological metagenomes</taxon>
    </lineage>
</organism>
<name>X1QJN0_9ZZZZ</name>
<evidence type="ECO:0000313" key="1">
    <source>
        <dbReference type="EMBL" id="GAI51230.1"/>
    </source>
</evidence>
<reference evidence="1" key="1">
    <citation type="journal article" date="2014" name="Front. Microbiol.">
        <title>High frequency of phylogenetically diverse reductive dehalogenase-homologous genes in deep subseafloor sedimentary metagenomes.</title>
        <authorList>
            <person name="Kawai M."/>
            <person name="Futagami T."/>
            <person name="Toyoda A."/>
            <person name="Takaki Y."/>
            <person name="Nishi S."/>
            <person name="Hori S."/>
            <person name="Arai W."/>
            <person name="Tsubouchi T."/>
            <person name="Morono Y."/>
            <person name="Uchiyama I."/>
            <person name="Ito T."/>
            <person name="Fujiyama A."/>
            <person name="Inagaki F."/>
            <person name="Takami H."/>
        </authorList>
    </citation>
    <scope>NUCLEOTIDE SEQUENCE</scope>
    <source>
        <strain evidence="1">Expedition CK06-06</strain>
    </source>
</reference>